<reference evidence="2 3" key="1">
    <citation type="submission" date="2019-01" db="EMBL/GenBank/DDBJ databases">
        <title>Sequencing of cultivated peanut Arachis hypogaea provides insights into genome evolution and oil improvement.</title>
        <authorList>
            <person name="Chen X."/>
        </authorList>
    </citation>
    <scope>NUCLEOTIDE SEQUENCE [LARGE SCALE GENOMIC DNA]</scope>
    <source>
        <strain evidence="3">cv. Fuhuasheng</strain>
        <tissue evidence="2">Leaves</tissue>
    </source>
</reference>
<dbReference type="STRING" id="3818.A0A444Z4T3"/>
<dbReference type="SUPFAM" id="SSF81383">
    <property type="entry name" value="F-box domain"/>
    <property type="match status" value="1"/>
</dbReference>
<organism evidence="2 3">
    <name type="scientific">Arachis hypogaea</name>
    <name type="common">Peanut</name>
    <dbReference type="NCBI Taxonomy" id="3818"/>
    <lineage>
        <taxon>Eukaryota</taxon>
        <taxon>Viridiplantae</taxon>
        <taxon>Streptophyta</taxon>
        <taxon>Embryophyta</taxon>
        <taxon>Tracheophyta</taxon>
        <taxon>Spermatophyta</taxon>
        <taxon>Magnoliopsida</taxon>
        <taxon>eudicotyledons</taxon>
        <taxon>Gunneridae</taxon>
        <taxon>Pentapetalae</taxon>
        <taxon>rosids</taxon>
        <taxon>fabids</taxon>
        <taxon>Fabales</taxon>
        <taxon>Fabaceae</taxon>
        <taxon>Papilionoideae</taxon>
        <taxon>50 kb inversion clade</taxon>
        <taxon>dalbergioids sensu lato</taxon>
        <taxon>Dalbergieae</taxon>
        <taxon>Pterocarpus clade</taxon>
        <taxon>Arachis</taxon>
    </lineage>
</organism>
<name>A0A444Z4T3_ARAHY</name>
<dbReference type="InterPro" id="IPR036047">
    <property type="entry name" value="F-box-like_dom_sf"/>
</dbReference>
<evidence type="ECO:0000313" key="3">
    <source>
        <dbReference type="Proteomes" id="UP000289738"/>
    </source>
</evidence>
<gene>
    <name evidence="2" type="ORF">Ahy_B05g077352</name>
</gene>
<dbReference type="OrthoDB" id="591557at2759"/>
<dbReference type="InterPro" id="IPR017451">
    <property type="entry name" value="F-box-assoc_interact_dom"/>
</dbReference>
<dbReference type="NCBIfam" id="TIGR01640">
    <property type="entry name" value="F_box_assoc_1"/>
    <property type="match status" value="1"/>
</dbReference>
<comment type="caution">
    <text evidence="2">The sequence shown here is derived from an EMBL/GenBank/DDBJ whole genome shotgun (WGS) entry which is preliminary data.</text>
</comment>
<dbReference type="InterPro" id="IPR001810">
    <property type="entry name" value="F-box_dom"/>
</dbReference>
<dbReference type="Gene3D" id="1.20.1280.50">
    <property type="match status" value="1"/>
</dbReference>
<feature type="domain" description="F-box" evidence="1">
    <location>
        <begin position="2"/>
        <end position="34"/>
    </location>
</feature>
<evidence type="ECO:0000313" key="2">
    <source>
        <dbReference type="EMBL" id="RYR09208.1"/>
    </source>
</evidence>
<dbReference type="Gramene" id="arahy.Tifrunner.gnm2.ann2.Ah15g259600.1">
    <property type="protein sequence ID" value="arahy.Tifrunner.gnm2.ann2.Ah15g259600.1-CDS-1"/>
    <property type="gene ID" value="arahy.Tifrunner.gnm2.ann2.Ah15g259600"/>
</dbReference>
<dbReference type="Pfam" id="PF00646">
    <property type="entry name" value="F-box"/>
    <property type="match status" value="1"/>
</dbReference>
<dbReference type="Proteomes" id="UP000289738">
    <property type="component" value="Chromosome B05"/>
</dbReference>
<dbReference type="AlphaFoldDB" id="A0A444Z4T3"/>
<sequence length="376" mass="43635">MISDILLRLSVKSLLRFRCVCRSWKSLIHCPIFTKLHLQRSPKNTNFLLVGIDTDPALVLSYSLHSLMKETIPFNAQSLGFGKDLTECYWVNGAINGLSCVSSIVPYDMKYKVFNVRLWNPVTRLISAASPLLYVERECACIVKFGLGYDDSTNTYKVVANIIDRRQWKNELRIYNRPGDTCWRTVSTPSDLLISWEEGQFVSNTFNWLAIRPPGPIDRQRIQQLEYTYDDYVIFSLHVGQETHKLLRIPVVLDDYNREEPKLVVLKDHLCVFHDFEGTHVVVWQLEKFGVEDSWTILMKFSYVSLQIDACSCSFRDYSQFNMSEDGNYLLMYNKRDSILLVYDQRVKEVSKCINLCNNHRWVGVNGHVQSLVSPE</sequence>
<protein>
    <recommendedName>
        <fullName evidence="1">F-box domain-containing protein</fullName>
    </recommendedName>
</protein>
<proteinExistence type="predicted"/>
<dbReference type="PANTHER" id="PTHR31672">
    <property type="entry name" value="BNACNNG10540D PROTEIN"/>
    <property type="match status" value="1"/>
</dbReference>
<evidence type="ECO:0000259" key="1">
    <source>
        <dbReference type="Pfam" id="PF00646"/>
    </source>
</evidence>
<dbReference type="PANTHER" id="PTHR31672:SF13">
    <property type="entry name" value="F-BOX PROTEIN CPR30-LIKE"/>
    <property type="match status" value="1"/>
</dbReference>
<dbReference type="InterPro" id="IPR050796">
    <property type="entry name" value="SCF_F-box_component"/>
</dbReference>
<dbReference type="EMBL" id="SDMP01000015">
    <property type="protein sequence ID" value="RYR09208.1"/>
    <property type="molecule type" value="Genomic_DNA"/>
</dbReference>
<accession>A0A444Z4T3</accession>
<keyword evidence="3" id="KW-1185">Reference proteome</keyword>